<dbReference type="EMBL" id="BK015691">
    <property type="protein sequence ID" value="DAE20292.1"/>
    <property type="molecule type" value="Genomic_DNA"/>
</dbReference>
<name>A0A8S5QNV5_9CAUD</name>
<protein>
    <submittedName>
        <fullName evidence="1">Uncharacterized protein</fullName>
    </submittedName>
</protein>
<evidence type="ECO:0000313" key="1">
    <source>
        <dbReference type="EMBL" id="DAE20292.1"/>
    </source>
</evidence>
<accession>A0A8S5QNV5</accession>
<reference evidence="1" key="1">
    <citation type="journal article" date="2021" name="Proc. Natl. Acad. Sci. U.S.A.">
        <title>A Catalog of Tens of Thousands of Viruses from Human Metagenomes Reveals Hidden Associations with Chronic Diseases.</title>
        <authorList>
            <person name="Tisza M.J."/>
            <person name="Buck C.B."/>
        </authorList>
    </citation>
    <scope>NUCLEOTIDE SEQUENCE</scope>
    <source>
        <strain evidence="1">CtQad106</strain>
    </source>
</reference>
<proteinExistence type="predicted"/>
<organism evidence="1">
    <name type="scientific">Ackermannviridae sp. ctQad106</name>
    <dbReference type="NCBI Taxonomy" id="2826820"/>
    <lineage>
        <taxon>Viruses</taxon>
        <taxon>Duplodnaviria</taxon>
        <taxon>Heunggongvirae</taxon>
        <taxon>Uroviricota</taxon>
        <taxon>Caudoviricetes</taxon>
        <taxon>Pantevenvirales</taxon>
        <taxon>Ackermannviridae</taxon>
    </lineage>
</organism>
<sequence>MQVSNKLFELFSRQLSHEFFNFFSLFVHDYLTSLYNG</sequence>